<evidence type="ECO:0000313" key="5">
    <source>
        <dbReference type="Proteomes" id="UP000247515"/>
    </source>
</evidence>
<gene>
    <name evidence="2" type="ORF">C7400_10690</name>
    <name evidence="3" type="ORF">SAMN05216550_103213</name>
</gene>
<dbReference type="AlphaFoldDB" id="A0AAQ1GCX8"/>
<keyword evidence="5" id="KW-1185">Reference proteome</keyword>
<dbReference type="Proteomes" id="UP000183529">
    <property type="component" value="Unassembled WGS sequence"/>
</dbReference>
<proteinExistence type="predicted"/>
<dbReference type="EMBL" id="FNZM01000003">
    <property type="protein sequence ID" value="SEJ22176.1"/>
    <property type="molecule type" value="Genomic_DNA"/>
</dbReference>
<evidence type="ECO:0000256" key="1">
    <source>
        <dbReference type="SAM" id="MobiDB-lite"/>
    </source>
</evidence>
<organism evidence="3 4">
    <name type="scientific">Paraburkholderia tropica</name>
    <dbReference type="NCBI Taxonomy" id="92647"/>
    <lineage>
        <taxon>Bacteria</taxon>
        <taxon>Pseudomonadati</taxon>
        <taxon>Pseudomonadota</taxon>
        <taxon>Betaproteobacteria</taxon>
        <taxon>Burkholderiales</taxon>
        <taxon>Burkholderiaceae</taxon>
        <taxon>Paraburkholderia</taxon>
    </lineage>
</organism>
<feature type="region of interest" description="Disordered" evidence="1">
    <location>
        <begin position="1"/>
        <end position="60"/>
    </location>
</feature>
<comment type="caution">
    <text evidence="3">The sequence shown here is derived from an EMBL/GenBank/DDBJ whole genome shotgun (WGS) entry which is preliminary data.</text>
</comment>
<reference evidence="2 5" key="2">
    <citation type="submission" date="2018-05" db="EMBL/GenBank/DDBJ databases">
        <title>Genomic Encyclopedia of Type Strains, Phase IV (KMG-V): Genome sequencing to study the core and pangenomes of soil and plant-associated prokaryotes.</title>
        <authorList>
            <person name="Whitman W."/>
        </authorList>
    </citation>
    <scope>NUCLEOTIDE SEQUENCE [LARGE SCALE GENOMIC DNA]</scope>
    <source>
        <strain evidence="2 5">SIr-6563</strain>
    </source>
</reference>
<feature type="compositionally biased region" description="Low complexity" evidence="1">
    <location>
        <begin position="1"/>
        <end position="15"/>
    </location>
</feature>
<accession>A0AAQ1GCX8</accession>
<dbReference type="RefSeq" id="WP_065060900.1">
    <property type="nucleotide sequence ID" value="NZ_CADFGN010000001.1"/>
</dbReference>
<name>A0AAQ1GCX8_9BURK</name>
<dbReference type="GeneID" id="61306095"/>
<evidence type="ECO:0000313" key="2">
    <source>
        <dbReference type="EMBL" id="PXX17374.1"/>
    </source>
</evidence>
<sequence>MTSPIGSSSVGHSSPLTTFDPNRNKNSGSAGSAGNHSAQPETVHPGTPVGPLGHNINTTA</sequence>
<evidence type="ECO:0000313" key="3">
    <source>
        <dbReference type="EMBL" id="SEJ22176.1"/>
    </source>
</evidence>
<feature type="compositionally biased region" description="Low complexity" evidence="1">
    <location>
        <begin position="24"/>
        <end position="38"/>
    </location>
</feature>
<reference evidence="3 4" key="1">
    <citation type="submission" date="2016-10" db="EMBL/GenBank/DDBJ databases">
        <authorList>
            <person name="Varghese N."/>
            <person name="Submissions S."/>
        </authorList>
    </citation>
    <scope>NUCLEOTIDE SEQUENCE [LARGE SCALE GENOMIC DNA]</scope>
    <source>
        <strain evidence="3 4">LMG 22274</strain>
    </source>
</reference>
<evidence type="ECO:0000313" key="4">
    <source>
        <dbReference type="Proteomes" id="UP000183529"/>
    </source>
</evidence>
<protein>
    <submittedName>
        <fullName evidence="3">Uncharacterized protein</fullName>
    </submittedName>
</protein>
<dbReference type="EMBL" id="QJJV01000006">
    <property type="protein sequence ID" value="PXX17374.1"/>
    <property type="molecule type" value="Genomic_DNA"/>
</dbReference>
<dbReference type="Proteomes" id="UP000247515">
    <property type="component" value="Unassembled WGS sequence"/>
</dbReference>